<keyword evidence="1 4" id="KW-0963">Cytoplasm</keyword>
<dbReference type="GO" id="GO:0005737">
    <property type="term" value="C:cytoplasm"/>
    <property type="evidence" value="ECO:0007669"/>
    <property type="project" value="UniProtKB-SubCell"/>
</dbReference>
<protein>
    <recommendedName>
        <fullName evidence="4">Proteasome subunit beta</fullName>
    </recommendedName>
</protein>
<dbReference type="HOGENOM" id="CLU_072435_0_1_1"/>
<dbReference type="FunCoup" id="A0A0C2Z7R7">
    <property type="interactions" value="845"/>
</dbReference>
<dbReference type="InterPro" id="IPR016050">
    <property type="entry name" value="Proteasome_bsu_CS"/>
</dbReference>
<evidence type="ECO:0000313" key="6">
    <source>
        <dbReference type="Proteomes" id="UP000053989"/>
    </source>
</evidence>
<dbReference type="OrthoDB" id="10248542at2759"/>
<dbReference type="Pfam" id="PF00227">
    <property type="entry name" value="Proteasome"/>
    <property type="match status" value="1"/>
</dbReference>
<keyword evidence="6" id="KW-1185">Reference proteome</keyword>
<keyword evidence="3 4" id="KW-0539">Nucleus</keyword>
<dbReference type="PROSITE" id="PS51476">
    <property type="entry name" value="PROTEASOME_BETA_2"/>
    <property type="match status" value="1"/>
</dbReference>
<comment type="subcellular location">
    <subcellularLocation>
        <location evidence="4">Cytoplasm</location>
    </subcellularLocation>
    <subcellularLocation>
        <location evidence="4">Nucleus</location>
    </subcellularLocation>
</comment>
<dbReference type="GO" id="GO:0051603">
    <property type="term" value="P:proteolysis involved in protein catabolic process"/>
    <property type="evidence" value="ECO:0007669"/>
    <property type="project" value="InterPro"/>
</dbReference>
<dbReference type="GO" id="GO:0019774">
    <property type="term" value="C:proteasome core complex, beta-subunit complex"/>
    <property type="evidence" value="ECO:0007669"/>
    <property type="project" value="UniProtKB-UniRule"/>
</dbReference>
<accession>A0A0C2Z7R7</accession>
<evidence type="ECO:0000256" key="2">
    <source>
        <dbReference type="ARBA" id="ARBA00022942"/>
    </source>
</evidence>
<dbReference type="PANTHER" id="PTHR32194:SF6">
    <property type="entry name" value="PROTEASOME SUBUNIT BETA"/>
    <property type="match status" value="1"/>
</dbReference>
<evidence type="ECO:0000313" key="5">
    <source>
        <dbReference type="EMBL" id="KIM58013.1"/>
    </source>
</evidence>
<proteinExistence type="inferred from homology"/>
<gene>
    <name evidence="5" type="ORF">SCLCIDRAFT_129199</name>
</gene>
<evidence type="ECO:0000256" key="4">
    <source>
        <dbReference type="PIRNR" id="PIRNR001213"/>
    </source>
</evidence>
<evidence type="ECO:0000256" key="1">
    <source>
        <dbReference type="ARBA" id="ARBA00022490"/>
    </source>
</evidence>
<name>A0A0C2Z7R7_9AGAM</name>
<dbReference type="PIRSF" id="PIRSF001213">
    <property type="entry name" value="Psome_endopept_beta"/>
    <property type="match status" value="1"/>
</dbReference>
<dbReference type="Proteomes" id="UP000053989">
    <property type="component" value="Unassembled WGS sequence"/>
</dbReference>
<evidence type="ECO:0000256" key="3">
    <source>
        <dbReference type="ARBA" id="ARBA00023242"/>
    </source>
</evidence>
<dbReference type="GO" id="GO:0005634">
    <property type="term" value="C:nucleus"/>
    <property type="evidence" value="ECO:0007669"/>
    <property type="project" value="UniProtKB-SubCell"/>
</dbReference>
<dbReference type="InterPro" id="IPR001353">
    <property type="entry name" value="Proteasome_sua/b"/>
</dbReference>
<organism evidence="5 6">
    <name type="scientific">Scleroderma citrinum Foug A</name>
    <dbReference type="NCBI Taxonomy" id="1036808"/>
    <lineage>
        <taxon>Eukaryota</taxon>
        <taxon>Fungi</taxon>
        <taxon>Dikarya</taxon>
        <taxon>Basidiomycota</taxon>
        <taxon>Agaricomycotina</taxon>
        <taxon>Agaricomycetes</taxon>
        <taxon>Agaricomycetidae</taxon>
        <taxon>Boletales</taxon>
        <taxon>Sclerodermatineae</taxon>
        <taxon>Sclerodermataceae</taxon>
        <taxon>Scleroderma</taxon>
    </lineage>
</organism>
<dbReference type="FunFam" id="3.60.20.10:FF:000014">
    <property type="entry name" value="Proteasome subunit beta type-7"/>
    <property type="match status" value="1"/>
</dbReference>
<dbReference type="InterPro" id="IPR023333">
    <property type="entry name" value="Proteasome_suB-type"/>
</dbReference>
<reference evidence="6" key="2">
    <citation type="submission" date="2015-01" db="EMBL/GenBank/DDBJ databases">
        <title>Evolutionary Origins and Diversification of the Mycorrhizal Mutualists.</title>
        <authorList>
            <consortium name="DOE Joint Genome Institute"/>
            <consortium name="Mycorrhizal Genomics Consortium"/>
            <person name="Kohler A."/>
            <person name="Kuo A."/>
            <person name="Nagy L.G."/>
            <person name="Floudas D."/>
            <person name="Copeland A."/>
            <person name="Barry K.W."/>
            <person name="Cichocki N."/>
            <person name="Veneault-Fourrey C."/>
            <person name="LaButti K."/>
            <person name="Lindquist E.A."/>
            <person name="Lipzen A."/>
            <person name="Lundell T."/>
            <person name="Morin E."/>
            <person name="Murat C."/>
            <person name="Riley R."/>
            <person name="Ohm R."/>
            <person name="Sun H."/>
            <person name="Tunlid A."/>
            <person name="Henrissat B."/>
            <person name="Grigoriev I.V."/>
            <person name="Hibbett D.S."/>
            <person name="Martin F."/>
        </authorList>
    </citation>
    <scope>NUCLEOTIDE SEQUENCE [LARGE SCALE GENOMIC DNA]</scope>
    <source>
        <strain evidence="6">Foug A</strain>
    </source>
</reference>
<comment type="similarity">
    <text evidence="4">Belongs to the peptidase T1B family.</text>
</comment>
<reference evidence="5 6" key="1">
    <citation type="submission" date="2014-04" db="EMBL/GenBank/DDBJ databases">
        <authorList>
            <consortium name="DOE Joint Genome Institute"/>
            <person name="Kuo A."/>
            <person name="Kohler A."/>
            <person name="Nagy L.G."/>
            <person name="Floudas D."/>
            <person name="Copeland A."/>
            <person name="Barry K.W."/>
            <person name="Cichocki N."/>
            <person name="Veneault-Fourrey C."/>
            <person name="LaButti K."/>
            <person name="Lindquist E.A."/>
            <person name="Lipzen A."/>
            <person name="Lundell T."/>
            <person name="Morin E."/>
            <person name="Murat C."/>
            <person name="Sun H."/>
            <person name="Tunlid A."/>
            <person name="Henrissat B."/>
            <person name="Grigoriev I.V."/>
            <person name="Hibbett D.S."/>
            <person name="Martin F."/>
            <person name="Nordberg H.P."/>
            <person name="Cantor M.N."/>
            <person name="Hua S.X."/>
        </authorList>
    </citation>
    <scope>NUCLEOTIDE SEQUENCE [LARGE SCALE GENOMIC DNA]</scope>
    <source>
        <strain evidence="5 6">Foug A</strain>
    </source>
</reference>
<dbReference type="PROSITE" id="PS00854">
    <property type="entry name" value="PROTEASOME_BETA_1"/>
    <property type="match status" value="1"/>
</dbReference>
<dbReference type="PANTHER" id="PTHR32194">
    <property type="entry name" value="METALLOPROTEASE TLDD"/>
    <property type="match status" value="1"/>
</dbReference>
<dbReference type="CDD" id="cd03760">
    <property type="entry name" value="proteasome_beta_type_4"/>
    <property type="match status" value="1"/>
</dbReference>
<dbReference type="SUPFAM" id="SSF56235">
    <property type="entry name" value="N-terminal nucleophile aminohydrolases (Ntn hydrolases)"/>
    <property type="match status" value="1"/>
</dbReference>
<dbReference type="Gene3D" id="3.60.20.10">
    <property type="entry name" value="Glutamine Phosphoribosylpyrophosphate, subunit 1, domain 1"/>
    <property type="match status" value="1"/>
</dbReference>
<dbReference type="InParanoid" id="A0A0C2Z7R7"/>
<dbReference type="STRING" id="1036808.A0A0C2Z7R7"/>
<dbReference type="AlphaFoldDB" id="A0A0C2Z7R7"/>
<dbReference type="EMBL" id="KN822092">
    <property type="protein sequence ID" value="KIM58013.1"/>
    <property type="molecule type" value="Genomic_DNA"/>
</dbReference>
<dbReference type="InterPro" id="IPR016295">
    <property type="entry name" value="Proteasome_beta4"/>
</dbReference>
<sequence>MDHFPTNWGRPRNDMFDAYGTHPIHQRPNNHSMDTFADGVQRTQQPIVTGTSVLAIKYKDGIMMAADNLASYGSLARFKDIQRLHSVGKYTVMGASGDMSDFQYLQQLLQEIEIEESTQQDGHELGPVEIHEYLSQVMYARRSKMDPLWNSLLIGGFKDGKRFLSYVDLLGTTYTASTLATGFGAYIAQPLLRKAVEGYEDVLTAEQAQKILEDCMRVLFYRDARSLDKYQIATITEEGVYISDSLKLQTSWGFAEGIRGYGTQIQ</sequence>
<comment type="function">
    <text evidence="4">Non-catalytic component of the proteasome.</text>
</comment>
<dbReference type="InterPro" id="IPR029055">
    <property type="entry name" value="Ntn_hydrolases_N"/>
</dbReference>
<keyword evidence="2 4" id="KW-0647">Proteasome</keyword>